<dbReference type="PANTHER" id="PTHR43316:SF3">
    <property type="entry name" value="HALOACID DEHALOGENASE, TYPE II (AFU_ORTHOLOGUE AFUA_2G07750)-RELATED"/>
    <property type="match status" value="1"/>
</dbReference>
<dbReference type="SUPFAM" id="SSF56784">
    <property type="entry name" value="HAD-like"/>
    <property type="match status" value="1"/>
</dbReference>
<dbReference type="InterPro" id="IPR036412">
    <property type="entry name" value="HAD-like_sf"/>
</dbReference>
<dbReference type="EMBL" id="MCGT01000034">
    <property type="protein sequence ID" value="ORX47195.1"/>
    <property type="molecule type" value="Genomic_DNA"/>
</dbReference>
<dbReference type="Gene3D" id="3.40.50.1000">
    <property type="entry name" value="HAD superfamily/HAD-like"/>
    <property type="match status" value="1"/>
</dbReference>
<comment type="caution">
    <text evidence="2">The sequence shown here is derived from an EMBL/GenBank/DDBJ whole genome shotgun (WGS) entry which is preliminary data.</text>
</comment>
<evidence type="ECO:0008006" key="4">
    <source>
        <dbReference type="Google" id="ProtNLM"/>
    </source>
</evidence>
<keyword evidence="1" id="KW-0378">Hydrolase</keyword>
<protein>
    <recommendedName>
        <fullName evidence="4">HAD-like protein</fullName>
    </recommendedName>
</protein>
<dbReference type="InterPro" id="IPR023214">
    <property type="entry name" value="HAD_sf"/>
</dbReference>
<name>A0A1X2G8V6_9FUNG</name>
<dbReference type="Pfam" id="PF13419">
    <property type="entry name" value="HAD_2"/>
    <property type="match status" value="1"/>
</dbReference>
<proteinExistence type="predicted"/>
<gene>
    <name evidence="2" type="ORF">DM01DRAFT_1339210</name>
</gene>
<dbReference type="GO" id="GO:0016787">
    <property type="term" value="F:hydrolase activity"/>
    <property type="evidence" value="ECO:0007669"/>
    <property type="project" value="UniProtKB-KW"/>
</dbReference>
<reference evidence="2 3" key="1">
    <citation type="submission" date="2016-07" db="EMBL/GenBank/DDBJ databases">
        <title>Pervasive Adenine N6-methylation of Active Genes in Fungi.</title>
        <authorList>
            <consortium name="DOE Joint Genome Institute"/>
            <person name="Mondo S.J."/>
            <person name="Dannebaum R.O."/>
            <person name="Kuo R.C."/>
            <person name="Labutti K."/>
            <person name="Haridas S."/>
            <person name="Kuo A."/>
            <person name="Salamov A."/>
            <person name="Ahrendt S.R."/>
            <person name="Lipzen A."/>
            <person name="Sullivan W."/>
            <person name="Andreopoulos W.B."/>
            <person name="Clum A."/>
            <person name="Lindquist E."/>
            <person name="Daum C."/>
            <person name="Ramamoorthy G.K."/>
            <person name="Gryganskyi A."/>
            <person name="Culley D."/>
            <person name="Magnuson J.K."/>
            <person name="James T.Y."/>
            <person name="O'Malley M.A."/>
            <person name="Stajich J.E."/>
            <person name="Spatafora J.W."/>
            <person name="Visel A."/>
            <person name="Grigoriev I.V."/>
        </authorList>
    </citation>
    <scope>NUCLEOTIDE SEQUENCE [LARGE SCALE GENOMIC DNA]</scope>
    <source>
        <strain evidence="2 3">NRRL 3301</strain>
    </source>
</reference>
<evidence type="ECO:0000256" key="1">
    <source>
        <dbReference type="ARBA" id="ARBA00022801"/>
    </source>
</evidence>
<sequence>MAAFESHLQPTAGALEAIETAVGAGWYVWIVTQSSQQLVLQYLQDHCCSPRVLIMSCDELKVAKPHAKVYAQVMRRTIQLSQKIESFYMISAHPWDLEGSKNVSMKTVHVTNVPESYGEQVYGRRPDLVGINPLDCVEKVMEYEHRIQVQYAALL</sequence>
<keyword evidence="3" id="KW-1185">Reference proteome</keyword>
<accession>A0A1X2G8V6</accession>
<dbReference type="InterPro" id="IPR051540">
    <property type="entry name" value="S-2-haloacid_dehalogenase"/>
</dbReference>
<dbReference type="AlphaFoldDB" id="A0A1X2G8V6"/>
<dbReference type="PANTHER" id="PTHR43316">
    <property type="entry name" value="HYDROLASE, HALOACID DELAHOGENASE-RELATED"/>
    <property type="match status" value="1"/>
</dbReference>
<dbReference type="Proteomes" id="UP000242146">
    <property type="component" value="Unassembled WGS sequence"/>
</dbReference>
<dbReference type="STRING" id="101127.A0A1X2G8V6"/>
<organism evidence="2 3">
    <name type="scientific">Hesseltinella vesiculosa</name>
    <dbReference type="NCBI Taxonomy" id="101127"/>
    <lineage>
        <taxon>Eukaryota</taxon>
        <taxon>Fungi</taxon>
        <taxon>Fungi incertae sedis</taxon>
        <taxon>Mucoromycota</taxon>
        <taxon>Mucoromycotina</taxon>
        <taxon>Mucoromycetes</taxon>
        <taxon>Mucorales</taxon>
        <taxon>Cunninghamellaceae</taxon>
        <taxon>Hesseltinella</taxon>
    </lineage>
</organism>
<dbReference type="InterPro" id="IPR041492">
    <property type="entry name" value="HAD_2"/>
</dbReference>
<dbReference type="OrthoDB" id="2363873at2759"/>
<evidence type="ECO:0000313" key="2">
    <source>
        <dbReference type="EMBL" id="ORX47195.1"/>
    </source>
</evidence>
<evidence type="ECO:0000313" key="3">
    <source>
        <dbReference type="Proteomes" id="UP000242146"/>
    </source>
</evidence>